<dbReference type="RefSeq" id="XP_011007281.1">
    <property type="nucleotide sequence ID" value="XM_011008979.1"/>
</dbReference>
<dbReference type="InterPro" id="IPR035892">
    <property type="entry name" value="C2_domain_sf"/>
</dbReference>
<dbReference type="KEGG" id="peu:105113011"/>
<dbReference type="FunFam" id="3.40.50.300:FF:000198">
    <property type="entry name" value="Activating signal cointegrator 1 complex subunit"/>
    <property type="match status" value="1"/>
</dbReference>
<evidence type="ECO:0000256" key="2">
    <source>
        <dbReference type="ARBA" id="ARBA00022728"/>
    </source>
</evidence>
<dbReference type="GO" id="GO:0005524">
    <property type="term" value="F:ATP binding"/>
    <property type="evidence" value="ECO:0007669"/>
    <property type="project" value="UniProtKB-KW"/>
</dbReference>
<dbReference type="FunFam" id="1.10.10.10:FF:000012">
    <property type="entry name" value="U5 small nuclear ribonucleoprotein helicase"/>
    <property type="match status" value="1"/>
</dbReference>
<dbReference type="Gene3D" id="2.60.40.150">
    <property type="entry name" value="C2 domain"/>
    <property type="match status" value="2"/>
</dbReference>
<dbReference type="GO" id="GO:0003724">
    <property type="term" value="F:RNA helicase activity"/>
    <property type="evidence" value="ECO:0007669"/>
    <property type="project" value="UniProtKB-EC"/>
</dbReference>
<dbReference type="CDD" id="cd18020">
    <property type="entry name" value="DEXHc_ASCC3_1"/>
    <property type="match status" value="1"/>
</dbReference>
<dbReference type="FunFam" id="3.40.50.300:FF:000062">
    <property type="entry name" value="U5 small nuclear ribonucleoprotein helicase"/>
    <property type="match status" value="1"/>
</dbReference>
<dbReference type="FunFam" id="3.40.50.300:FF:000231">
    <property type="entry name" value="Activating signal cointegrator 1 complex subunit 3"/>
    <property type="match status" value="1"/>
</dbReference>
<evidence type="ECO:0000256" key="4">
    <source>
        <dbReference type="ARBA" id="ARBA00022801"/>
    </source>
</evidence>
<dbReference type="PIRSF" id="PIRSF039073">
    <property type="entry name" value="BRR2"/>
    <property type="match status" value="1"/>
</dbReference>
<evidence type="ECO:0000256" key="1">
    <source>
        <dbReference type="ARBA" id="ARBA00012552"/>
    </source>
</evidence>
<dbReference type="FunFam" id="3.40.50.300:FF:000102">
    <property type="entry name" value="RNA helicase, activating signal cointegrator 1"/>
    <property type="match status" value="1"/>
</dbReference>
<dbReference type="InterPro" id="IPR001650">
    <property type="entry name" value="Helicase_C-like"/>
</dbReference>
<dbReference type="GO" id="GO:0005681">
    <property type="term" value="C:spliceosomal complex"/>
    <property type="evidence" value="ECO:0007669"/>
    <property type="project" value="UniProtKB-KW"/>
</dbReference>
<dbReference type="SMART" id="SM00382">
    <property type="entry name" value="AAA"/>
    <property type="match status" value="2"/>
</dbReference>
<gene>
    <name evidence="14" type="primary">LOC105113011</name>
</gene>
<keyword evidence="2" id="KW-0507">mRNA processing</keyword>
<dbReference type="InterPro" id="IPR036390">
    <property type="entry name" value="WH_DNA-bd_sf"/>
</dbReference>
<feature type="compositionally biased region" description="Polar residues" evidence="10">
    <location>
        <begin position="306"/>
        <end position="328"/>
    </location>
</feature>
<dbReference type="InterPro" id="IPR050474">
    <property type="entry name" value="Hel308_SKI2-like"/>
</dbReference>
<keyword evidence="2" id="KW-0747">Spliceosome</keyword>
<dbReference type="Pfam" id="PF00271">
    <property type="entry name" value="Helicase_C"/>
    <property type="match status" value="2"/>
</dbReference>
<dbReference type="GO" id="GO:0003676">
    <property type="term" value="F:nucleic acid binding"/>
    <property type="evidence" value="ECO:0007669"/>
    <property type="project" value="InterPro"/>
</dbReference>
<dbReference type="GO" id="GO:0016787">
    <property type="term" value="F:hydrolase activity"/>
    <property type="evidence" value="ECO:0007669"/>
    <property type="project" value="UniProtKB-KW"/>
</dbReference>
<dbReference type="SUPFAM" id="SSF46785">
    <property type="entry name" value="Winged helix' DNA-binding domain"/>
    <property type="match status" value="2"/>
</dbReference>
<evidence type="ECO:0000313" key="13">
    <source>
        <dbReference type="Proteomes" id="UP000694918"/>
    </source>
</evidence>
<dbReference type="FunFam" id="2.60.40.150:FF:000004">
    <property type="entry name" value="RNA helicase, activating signal cointegrator 1"/>
    <property type="match status" value="1"/>
</dbReference>
<comment type="function">
    <text evidence="9">RNA helicase that plays an essential role in pre-mRNA splicing as component of the U5 snRNP and U4/U6-U5 tri-snRNP complexes. Involved in spliceosome assembly, activation and disassembly.</text>
</comment>
<dbReference type="FunFam" id="2.60.40.150:FF:000207">
    <property type="entry name" value="DExH-box ATP-dependent RNA helicase DExH14"/>
    <property type="match status" value="1"/>
</dbReference>
<evidence type="ECO:0000259" key="11">
    <source>
        <dbReference type="PROSITE" id="PS51192"/>
    </source>
</evidence>
<evidence type="ECO:0000256" key="5">
    <source>
        <dbReference type="ARBA" id="ARBA00022806"/>
    </source>
</evidence>
<dbReference type="SMART" id="SM00973">
    <property type="entry name" value="Sec63"/>
    <property type="match status" value="2"/>
</dbReference>
<dbReference type="Pfam" id="PF24557">
    <property type="entry name" value="DExH14_plug"/>
    <property type="match status" value="1"/>
</dbReference>
<dbReference type="EC" id="3.6.4.13" evidence="1"/>
<dbReference type="GeneID" id="105113011"/>
<dbReference type="CDD" id="cd18795">
    <property type="entry name" value="SF2_C_Ski2"/>
    <property type="match status" value="2"/>
</dbReference>
<evidence type="ECO:0000256" key="3">
    <source>
        <dbReference type="ARBA" id="ARBA00022741"/>
    </source>
</evidence>
<dbReference type="PROSITE" id="PS51192">
    <property type="entry name" value="HELICASE_ATP_BIND_1"/>
    <property type="match status" value="2"/>
</dbReference>
<name>A0AAJ6TAQ2_POPEU</name>
<keyword evidence="6" id="KW-0067">ATP-binding</keyword>
<accession>A0AAJ6TAQ2</accession>
<dbReference type="Gene3D" id="3.40.50.300">
    <property type="entry name" value="P-loop containing nucleotide triphosphate hydrolases"/>
    <property type="match status" value="4"/>
</dbReference>
<dbReference type="Pfam" id="PF23445">
    <property type="entry name" value="WHD_SNRNP200"/>
    <property type="match status" value="2"/>
</dbReference>
<dbReference type="InterPro" id="IPR036388">
    <property type="entry name" value="WH-like_DNA-bd_sf"/>
</dbReference>
<dbReference type="InterPro" id="IPR004179">
    <property type="entry name" value="Sec63-dom"/>
</dbReference>
<feature type="domain" description="Helicase C-terminal" evidence="12">
    <location>
        <begin position="1546"/>
        <end position="1713"/>
    </location>
</feature>
<dbReference type="SUPFAM" id="SSF81296">
    <property type="entry name" value="E set domains"/>
    <property type="match status" value="1"/>
</dbReference>
<dbReference type="InterPro" id="IPR027417">
    <property type="entry name" value="P-loop_NTPase"/>
</dbReference>
<evidence type="ECO:0000256" key="10">
    <source>
        <dbReference type="SAM" id="MobiDB-lite"/>
    </source>
</evidence>
<dbReference type="Gene3D" id="1.10.150.20">
    <property type="entry name" value="5' to 3' exonuclease, C-terminal subdomain"/>
    <property type="match status" value="1"/>
</dbReference>
<dbReference type="InterPro" id="IPR056379">
    <property type="entry name" value="DExH14_plug"/>
</dbReference>
<keyword evidence="5" id="KW-0347">Helicase</keyword>
<dbReference type="FunFam" id="1.10.10.10:FF:000024">
    <property type="entry name" value="U5 small nuclear ribonucleoprotein helicase"/>
    <property type="match status" value="1"/>
</dbReference>
<dbReference type="InterPro" id="IPR057842">
    <property type="entry name" value="WH_MER3"/>
</dbReference>
<feature type="domain" description="Helicase ATP-binding" evidence="11">
    <location>
        <begin position="450"/>
        <end position="632"/>
    </location>
</feature>
<dbReference type="Pfam" id="PF00270">
    <property type="entry name" value="DEAD"/>
    <property type="match status" value="2"/>
</dbReference>
<dbReference type="FunFam" id="1.10.3380.10:FF:000001">
    <property type="entry name" value="U5 small nuclear ribonucleoprotein helicase"/>
    <property type="match status" value="1"/>
</dbReference>
<dbReference type="PANTHER" id="PTHR47961:SF13">
    <property type="entry name" value="ACTIVATING SIGNAL COINTEGRATOR 1 COMPLEX SUBUNIT 3"/>
    <property type="match status" value="1"/>
</dbReference>
<evidence type="ECO:0000256" key="7">
    <source>
        <dbReference type="ARBA" id="ARBA00023187"/>
    </source>
</evidence>
<evidence type="ECO:0000313" key="14">
    <source>
        <dbReference type="RefSeq" id="XP_011007281.1"/>
    </source>
</evidence>
<feature type="domain" description="Helicase C-terminal" evidence="12">
    <location>
        <begin position="667"/>
        <end position="865"/>
    </location>
</feature>
<dbReference type="GO" id="GO:0008380">
    <property type="term" value="P:RNA splicing"/>
    <property type="evidence" value="ECO:0007669"/>
    <property type="project" value="UniProtKB-KW"/>
</dbReference>
<evidence type="ECO:0000256" key="6">
    <source>
        <dbReference type="ARBA" id="ARBA00022840"/>
    </source>
</evidence>
<dbReference type="InterPro" id="IPR011545">
    <property type="entry name" value="DEAD/DEAH_box_helicase_dom"/>
</dbReference>
<dbReference type="Pfam" id="PF02889">
    <property type="entry name" value="Sec63"/>
    <property type="match status" value="2"/>
</dbReference>
<dbReference type="PANTHER" id="PTHR47961">
    <property type="entry name" value="DNA POLYMERASE THETA, PUTATIVE (AFU_ORTHOLOGUE AFUA_1G05260)-RELATED"/>
    <property type="match status" value="1"/>
</dbReference>
<protein>
    <recommendedName>
        <fullName evidence="1">RNA helicase</fullName>
        <ecNumber evidence="1">3.6.4.13</ecNumber>
    </recommendedName>
</protein>
<dbReference type="InterPro" id="IPR014001">
    <property type="entry name" value="Helicase_ATP-bd"/>
</dbReference>
<feature type="compositionally biased region" description="Basic and acidic residues" evidence="10">
    <location>
        <begin position="329"/>
        <end position="351"/>
    </location>
</feature>
<keyword evidence="3" id="KW-0547">Nucleotide-binding</keyword>
<evidence type="ECO:0000256" key="8">
    <source>
        <dbReference type="ARBA" id="ARBA00047984"/>
    </source>
</evidence>
<dbReference type="SMART" id="SM00490">
    <property type="entry name" value="HELICc"/>
    <property type="match status" value="2"/>
</dbReference>
<dbReference type="Gene3D" id="1.10.10.10">
    <property type="entry name" value="Winged helix-like DNA-binding domain superfamily/Winged helix DNA-binding domain"/>
    <property type="match status" value="2"/>
</dbReference>
<dbReference type="SMART" id="SM00487">
    <property type="entry name" value="DEXDc"/>
    <property type="match status" value="2"/>
</dbReference>
<dbReference type="Proteomes" id="UP000694918">
    <property type="component" value="Unplaced"/>
</dbReference>
<evidence type="ECO:0000259" key="12">
    <source>
        <dbReference type="PROSITE" id="PS51194"/>
    </source>
</evidence>
<keyword evidence="7" id="KW-0508">mRNA splicing</keyword>
<dbReference type="InterPro" id="IPR003593">
    <property type="entry name" value="AAA+_ATPase"/>
</dbReference>
<dbReference type="PROSITE" id="PS51194">
    <property type="entry name" value="HELICASE_CTER"/>
    <property type="match status" value="2"/>
</dbReference>
<dbReference type="FunFam" id="1.10.150.20:FF:000004">
    <property type="entry name" value="U5 small nuclear ribonucleoprotein helicase"/>
    <property type="match status" value="1"/>
</dbReference>
<dbReference type="SUPFAM" id="SSF158702">
    <property type="entry name" value="Sec63 N-terminal domain-like"/>
    <property type="match status" value="2"/>
</dbReference>
<keyword evidence="13" id="KW-1185">Reference proteome</keyword>
<feature type="region of interest" description="Disordered" evidence="10">
    <location>
        <begin position="305"/>
        <end position="352"/>
    </location>
</feature>
<dbReference type="Gene3D" id="1.10.3380.10">
    <property type="entry name" value="Sec63 N-terminal domain-like domain"/>
    <property type="match status" value="2"/>
</dbReference>
<dbReference type="SUPFAM" id="SSF52540">
    <property type="entry name" value="P-loop containing nucleoside triphosphate hydrolases"/>
    <property type="match status" value="4"/>
</dbReference>
<comment type="catalytic activity">
    <reaction evidence="8">
        <text>ATP + H2O = ADP + phosphate + H(+)</text>
        <dbReference type="Rhea" id="RHEA:13065"/>
        <dbReference type="ChEBI" id="CHEBI:15377"/>
        <dbReference type="ChEBI" id="CHEBI:15378"/>
        <dbReference type="ChEBI" id="CHEBI:30616"/>
        <dbReference type="ChEBI" id="CHEBI:43474"/>
        <dbReference type="ChEBI" id="CHEBI:456216"/>
        <dbReference type="EC" id="3.6.4.13"/>
    </reaction>
</comment>
<keyword evidence="4" id="KW-0378">Hydrolase</keyword>
<organism evidence="13 14">
    <name type="scientific">Populus euphratica</name>
    <name type="common">Euphrates poplar</name>
    <dbReference type="NCBI Taxonomy" id="75702"/>
    <lineage>
        <taxon>Eukaryota</taxon>
        <taxon>Viridiplantae</taxon>
        <taxon>Streptophyta</taxon>
        <taxon>Embryophyta</taxon>
        <taxon>Tracheophyta</taxon>
        <taxon>Spermatophyta</taxon>
        <taxon>Magnoliopsida</taxon>
        <taxon>eudicotyledons</taxon>
        <taxon>Gunneridae</taxon>
        <taxon>Pentapetalae</taxon>
        <taxon>rosids</taxon>
        <taxon>fabids</taxon>
        <taxon>Malpighiales</taxon>
        <taxon>Salicaceae</taxon>
        <taxon>Saliceae</taxon>
        <taxon>Populus</taxon>
    </lineage>
</organism>
<evidence type="ECO:0000256" key="9">
    <source>
        <dbReference type="ARBA" id="ARBA00055371"/>
    </source>
</evidence>
<dbReference type="CDD" id="cd18022">
    <property type="entry name" value="DEXHc_ASCC3_2"/>
    <property type="match status" value="1"/>
</dbReference>
<dbReference type="FunFam" id="1.10.3380.10:FF:000002">
    <property type="entry name" value="Activating signal cointegrator 1 complex subunit 3"/>
    <property type="match status" value="1"/>
</dbReference>
<sequence>MLMQLPRLTSSLRSPFDIDEAYLQRKVILQNYLRKPNNTANSLHESELARKIIDGWEEASTEVRQAYRQFIGGVVELIDGEVQSEEFREVAWNVYRIFGEEESADSNFTEKKSKLQKLIGHAISDARLQKVAALSQRLYGLQPRNSGAALIVESHVNGSGDDLEFGADLAFQAPARFLMDTSLEDGEMLGEESAAPLSMLHDGWYDHGDPGQNHSTADGGNFDLSWLRDACDQIVGESTSQLSQDDLPMAICRVLDSDKPGEEIAGDLLDLVGDSAFEIVQDLILHRKELVDAIHRGLSLLKSDKTASNTQSRMPSYGTQVTIQTESAKQIDKLRRKEEKRNRRGTEHGVESDVSVASFSSLLQASERKNPFDNLIGSGQGPHSLSVTALPQGTVRKHYKGYEEVIIPPTPTTEMKPGEKLIEIKELDDFAQAAFHGYKSLNRIQSWIFQTVYYTNENILVCAPTGAGKTNIAMISVLHEIGQHFKDGYLHKDEFKIVYVAPMKALAAEVTSTFSHRLSPLNMTVRELTGDMQLSKSELEETQMIVTTPEKWDVITRKNSDMSLSMLVKLLIIDEVHLLNDDRGPVIEALVARTLRQVESTQTMIRIVGLSATLPNYLEVAQFLRVSPETGLFFFDSSYRPVPLAQQYIGISEQNFAARNDLLNEICYKKVVDSLKQGHQAMVFVHSRKDTAKTAEKLVELARNNEDLELFRNDEHPQFALFKKEVMKSRNKDLVELFGSGVGVHHAGMLRADRGLTERLFSGGLLKVLVCTATLAWGVNLPAHTVVIKGTQLYDPKAGGWRDLGMLDVMQIFGRAGRPQFDKSGEGIIITSHDKLAYYLRLLTSQLPIESQFISSLKDNLNAEVALGTVTNVKEACAWLGYTYLFIRMRQNPLAYGIGWDEVIEDPSLSLKQRALVTDAARALDKAKMMRFDEKSGNFYCTELGRIASHFYIQYSSVETYNELLRRHMNDSEVIDMVARSSEFENIVVREEEQNELEMLLRSSCPLEVRGGPSNKHGKISILIQLYISRGSIDTFSLVSDASYISASLARIMRALFEICLRRGWSEMSLFMLEYCKAVDRQIWPHQHPLRQFDKDLSAEILRKLEERGSDLDHLQEMEEKDIGALIRYAPGGRLIKQYLGYFPRIQLSATVSPITRTVLKLDLLIIPEFIWKDRFHGAAQRWWILVEDSENDHIYHSELLTLTKRMIRGEPHKLSFTVPIFEPHPPQYYIRAVSDSWLHAESFYTISFHNLALPEARTSHTELLDLKPLPVTSLGNNSYEALYSFSHFNPIQTQIFHILYHSDNNVLLGAPTGSGKTIAAELAMLRLFNTQPDMKVIYIAPLKAIVRERMNDWRKHLVSQLGKQMVEMTGDYTPDLMALLSADIIISTPEKWDGISRNWHSRSYVTKVGLVILDEIHLLGADRGPILEVIVSRMRYISSQTERAVRFVGLSTALANASDLADWLGVGEIGLFNFKPSVRPVPLEVHIQGYPGKYYCPRMNSMNKPAYAAICTHSPTKPVIIFVSSRRQTRLTALDLIQFAASDEHPRQFLSMTEEVLQMVLSQVTDQNLRHTLQFGIGLHHAGLNERDRSLVEELFANNKIQVLVCTSTLAWGVNLPAHLVIIKGTEYYDGKAKRYVDFPITDILQMMGRAGRPQYDQHGKAVILVHEPKKSFYKKFLYEPFPVESSLREQLHEHINAEIVTGTICHKEDAMHYLTWTYLFRRLMVNPAYYGLENAEAETLNSYLSRLVQTTFEDLEDSGCIKMDEENVESMLLGMIASQYYLSYMTVSMFGSNIGPDTSLEMFLHILSGASEYDELPVRHNEENYNEALSGRVRYMVDKNGLDDPHVKANLLFQAHFSQLELPISDYVTDLKSVLDQSIRIIQAMIDICANSGWLSASVNCMHLLQMVMQGLWFDKDSSLWMLPCMNEDLLQSLRKRGMSTVQQLLDLPGASLQAMIGNFPASRFYQELQNFPCIRMKLRVEKKDIDGRKSLTLKIKLEKTNRKQNRSRAFTPRFPKLKDEAWWLVLGNTSTSELHALKRVSFTDHLVTHMELPSTLTSVQGMKLMLVSDCYIGFEQEHSVEELIKSQQTEAGD</sequence>
<dbReference type="InterPro" id="IPR014756">
    <property type="entry name" value="Ig_E-set"/>
</dbReference>
<reference evidence="14" key="1">
    <citation type="submission" date="2025-08" db="UniProtKB">
        <authorList>
            <consortium name="RefSeq"/>
        </authorList>
    </citation>
    <scope>IDENTIFICATION</scope>
</reference>
<feature type="domain" description="Helicase ATP-binding" evidence="11">
    <location>
        <begin position="1298"/>
        <end position="1473"/>
    </location>
</feature>
<proteinExistence type="predicted"/>